<dbReference type="GO" id="GO:0005044">
    <property type="term" value="F:scavenger receptor activity"/>
    <property type="evidence" value="ECO:0007669"/>
    <property type="project" value="InterPro"/>
</dbReference>
<dbReference type="FunFam" id="2.170.300.10:FF:000041">
    <property type="entry name" value="Tyrosine protein kinase receptor tie-1, putative"/>
    <property type="match status" value="1"/>
</dbReference>
<feature type="domain" description="EGF-like" evidence="9">
    <location>
        <begin position="2212"/>
        <end position="2242"/>
    </location>
</feature>
<evidence type="ECO:0000259" key="10">
    <source>
        <dbReference type="PROSITE" id="PS50228"/>
    </source>
</evidence>
<dbReference type="SMART" id="SM00181">
    <property type="entry name" value="EGF"/>
    <property type="match status" value="7"/>
</dbReference>
<dbReference type="PROSITE" id="PS50228">
    <property type="entry name" value="SUEL_LECTIN"/>
    <property type="match status" value="1"/>
</dbReference>
<gene>
    <name evidence="12" type="ORF">PTSG_10108</name>
</gene>
<feature type="disulfide bond" evidence="5">
    <location>
        <begin position="2189"/>
        <end position="2198"/>
    </location>
</feature>
<feature type="domain" description="SUEL-type lectin" evidence="10">
    <location>
        <begin position="237"/>
        <end position="296"/>
    </location>
</feature>
<dbReference type="eggNOG" id="KOG1565">
    <property type="taxonomic scope" value="Eukaryota"/>
</dbReference>
<dbReference type="Proteomes" id="UP000007799">
    <property type="component" value="Unassembled WGS sequence"/>
</dbReference>
<keyword evidence="7" id="KW-0472">Membrane</keyword>
<dbReference type="InterPro" id="IPR000742">
    <property type="entry name" value="EGF"/>
</dbReference>
<feature type="domain" description="Fibronectin type-II" evidence="11">
    <location>
        <begin position="2065"/>
        <end position="2116"/>
    </location>
</feature>
<dbReference type="CDD" id="cd22842">
    <property type="entry name" value="Gal_Rha_Lectin_BGal"/>
    <property type="match status" value="1"/>
</dbReference>
<dbReference type="Pfam" id="PF00040">
    <property type="entry name" value="fn2"/>
    <property type="match status" value="3"/>
</dbReference>
<evidence type="ECO:0000256" key="8">
    <source>
        <dbReference type="SAM" id="SignalP"/>
    </source>
</evidence>
<evidence type="ECO:0000256" key="1">
    <source>
        <dbReference type="ARBA" id="ARBA00022536"/>
    </source>
</evidence>
<feature type="disulfide bond" evidence="5">
    <location>
        <begin position="2361"/>
        <end position="2370"/>
    </location>
</feature>
<feature type="domain" description="EGF-like" evidence="9">
    <location>
        <begin position="2164"/>
        <end position="2199"/>
    </location>
</feature>
<keyword evidence="7" id="KW-0812">Transmembrane</keyword>
<evidence type="ECO:0000256" key="3">
    <source>
        <dbReference type="ARBA" id="ARBA00022737"/>
    </source>
</evidence>
<dbReference type="SMART" id="SM00560">
    <property type="entry name" value="LamGL"/>
    <property type="match status" value="1"/>
</dbReference>
<dbReference type="InterPro" id="IPR000562">
    <property type="entry name" value="FN_type2_dom"/>
</dbReference>
<dbReference type="Gene3D" id="2.10.25.10">
    <property type="entry name" value="Laminin"/>
    <property type="match status" value="1"/>
</dbReference>
<dbReference type="InterPro" id="IPR002049">
    <property type="entry name" value="LE_dom"/>
</dbReference>
<feature type="signal peptide" evidence="8">
    <location>
        <begin position="1"/>
        <end position="38"/>
    </location>
</feature>
<dbReference type="SUPFAM" id="SSF57196">
    <property type="entry name" value="EGF/Laminin"/>
    <property type="match status" value="1"/>
</dbReference>
<dbReference type="SMART" id="SM00179">
    <property type="entry name" value="EGF_CA"/>
    <property type="match status" value="1"/>
</dbReference>
<feature type="compositionally biased region" description="Low complexity" evidence="6">
    <location>
        <begin position="2673"/>
        <end position="2709"/>
    </location>
</feature>
<feature type="domain" description="EGF-like" evidence="9">
    <location>
        <begin position="2336"/>
        <end position="2371"/>
    </location>
</feature>
<keyword evidence="1 5" id="KW-0245">EGF-like domain</keyword>
<dbReference type="InterPro" id="IPR016186">
    <property type="entry name" value="C-type_lectin-like/link_sf"/>
</dbReference>
<dbReference type="PANTHER" id="PTHR24043:SF8">
    <property type="entry name" value="EGF-LIKE DOMAIN-CONTAINING PROTEIN"/>
    <property type="match status" value="1"/>
</dbReference>
<feature type="domain" description="EGF-like" evidence="9">
    <location>
        <begin position="115"/>
        <end position="151"/>
    </location>
</feature>
<evidence type="ECO:0000256" key="4">
    <source>
        <dbReference type="ARBA" id="ARBA00023157"/>
    </source>
</evidence>
<dbReference type="Gene3D" id="3.10.100.10">
    <property type="entry name" value="Mannose-Binding Protein A, subunit A"/>
    <property type="match status" value="1"/>
</dbReference>
<dbReference type="PROSITE" id="PS51092">
    <property type="entry name" value="FN2_2"/>
    <property type="match status" value="3"/>
</dbReference>
<dbReference type="SUPFAM" id="SSF57184">
    <property type="entry name" value="Growth factor receptor domain"/>
    <property type="match status" value="1"/>
</dbReference>
<dbReference type="STRING" id="946362.F2UPI3"/>
<evidence type="ECO:0000313" key="12">
    <source>
        <dbReference type="EMBL" id="EGD79538.1"/>
    </source>
</evidence>
<proteinExistence type="predicted"/>
<dbReference type="PROSITE" id="PS01186">
    <property type="entry name" value="EGF_2"/>
    <property type="match status" value="3"/>
</dbReference>
<feature type="compositionally biased region" description="Pro residues" evidence="6">
    <location>
        <begin position="215"/>
        <end position="227"/>
    </location>
</feature>
<keyword evidence="2 8" id="KW-0732">Signal</keyword>
<feature type="disulfide bond" evidence="5">
    <location>
        <begin position="2232"/>
        <end position="2241"/>
    </location>
</feature>
<dbReference type="KEGG" id="sre:PTSG_10108"/>
<dbReference type="PANTHER" id="PTHR24043">
    <property type="entry name" value="SCAVENGER RECEPTOR CLASS F"/>
    <property type="match status" value="1"/>
</dbReference>
<dbReference type="eggNOG" id="KOG4289">
    <property type="taxonomic scope" value="Eukaryota"/>
</dbReference>
<dbReference type="GO" id="GO:0030246">
    <property type="term" value="F:carbohydrate binding"/>
    <property type="evidence" value="ECO:0007669"/>
    <property type="project" value="InterPro"/>
</dbReference>
<dbReference type="InterPro" id="IPR009030">
    <property type="entry name" value="Growth_fac_rcpt_cys_sf"/>
</dbReference>
<dbReference type="InterPro" id="IPR013806">
    <property type="entry name" value="Kringle-like"/>
</dbReference>
<dbReference type="InterPro" id="IPR036943">
    <property type="entry name" value="FN_type2_sf"/>
</dbReference>
<name>F2UPI3_SALR5</name>
<sequence length="2890" mass="308773">MMQQVRGARGVLRLLPPLPMLALLFAGIVASLHLCAHAIPTTPCHHGALTSSKCECDPGWSGDECNVVKPTMKTCQAWKAALGTDAKDGEYIIHSAAANGGCTPKQLRFALDTSRSSPCADSPCENGGTCVPGEGGYTCLCSGPWEGNDCSIECEDGLCKDLPCTCEHGGVCSEDTCIEEDSMPPWCSLTKHYDEDKQRGDCLIHASKPFVKPSPNTPPPSPPPPPQQGFGHQCLQANEGEEVVLSCAQDKRLVIAAIQFASYGTPTGTCGDFKQGSCHEPTSAGVVEDRVFNRTCGWFGKHIAVQYKCGFEVEGEWITVDDELLANVLEMKVITHAACGGSAPGVTIHSDVGVSMSGASSCGDPWWVLVEMTLPFRVTGVSGTIEVTNSLDDTAQCDGDCWTANITSLLPSSSSPSSSSSSVAHVPAPGVYFGTPTTALKRGGELYHVYFHRTWRLPTTFLDTPTSSLVIAVAATETAHPTLNFNLEVFQTAEAEQGVVATYSFDTPINTADSTIVPEEGRPQGVCAQCPTWEDTGISGGALRFDADKKQSIILGSTSALHMRPAWSVAMWVKPVYSNCNHDICDNEPLLCTEDSTSGRLCLLIDGNTKLPVLDTLRWHVRGDRIVHEKQWTHLVFALSNTTATVWVDGYATTMDIMSVYDGRSRLLLGQDFTEYYSGHIDELIVFSRILTQSEVEALSGIEPTVLPRTLFDFSSQYQSASGLASITCVNTTCPHIRWKDVGGLGVYFPPAPKSCLPVADVDALGVSFDKSFTVAAWINPDTTTSMLPLVVFNSNPILGALAITSGFLQLLTSGSTFRHTAPIRARSWTHVALRVSTTAKAITLFVNGEGQTMTRAPNLRAADVVRIGCGHDSFIGWMDDVAFYDHVLDDSDIRALASQLAPKGISAAGAGCDFETSSCTWTGDAWTRRRGPMSDDANHGPVEDYMLQSLRTTDVQCAFNHHTFRIVDMETQYTFDEAVKFATYMGGHLATIVTREEQLCVFGATSRPVYIGGQFDTDENTWKWIAGPESGTNINKGFQNFAAQTAHPKPNLVMNFPGDAHGTWRGCDDRSCSFVRGFIVEFEQPTGQVYAYDAAGNDTRTEWNDDTEFLNCFHDVGDIALLNSSVPSAVHRNTRVLAQHSVHVGTATPSSRMTITATFIAVNQWGSNASVHMHVNDKEVWMWRPAVGDSEHKLPSYICDDEDGHYYHTSGLKDRSLEVDVGAPGNGVLSIRLEGVGMGGDALLAMQQFTVDVERPGPAAVCMDGSREPCYVAATVAPDTSTPILSSAFLAPPADTNACRHEGLRFWYNMRGEQWQSANTCSDFGWTVINDTTICSSSSIDGQCHDLSTYNTAASLCAGVGARLCTLDELRTAPADTDACGHEDARVWSSTPCDEDRVVTAVVGTDSRAKAECSSILNLAAKVHCCADAAITGDPARLDVRVSSVQSTTKKTTPKIVWAALGGSDEWVEATVSLKDLDDPLLPFQIEFFGDFVSGPDHAHSSAAVAVDSISFEGCEPSTNHGNEDDFQIYQLIRRGMLAFALTSGTWTTSGQSVHATTATAAAYAAVNDNSDKKAADADASAYLQLGSQDFNAQVTITDLASSSISLVLNGGQLDGKMTFSASKATFSGDLLGGAPTSVDVPSSLPPQFTLFVKRHGTALSFFLESTLLHSTDVGNLNLHHFGVVADKGVSVTDASVALVFHEDDSTDDDTQPAEPVIEQTDIPVLASTDDAVEHPDGTVVTKTGSLDMVRVQHSQSTSNKRGIVGIRFTHVPLSREDTVTNAYIQFTASATSGSAAPTLTIAAELSRTSISFENVLHGAPMKAEDSDSAGGVKYFLSSLFSSSDACTFIGGTYEGGARNDDRLRVTKYWTASGELVAPTSPTQPVIRYLECRLSDSVADHELSDRQRTTHAVAWQPNAWVKGDRGEDQQTPDLSPLINEVVQQWDWAAGNAISIFIAGHSDAGSSRSAYAFDSGQKDFVPTLHIEYTSSAVAPEQDLEAICVFPFKFNDKEYFACTEDANPLQLSGDTSRPWCGTAPVASERDFGFCTSHLVSTYGGNSNPGNYTAHCAFPFVYQGRTYTDCVSFTASDGRDGDPWCSTTLNYDEDGLWGFCEIPTYGGTAGGAPCKFPFYLSGKRYTECTTDGGRGADRAWCFTSDTTETDSAGAAWGYCTDGSETVSSWGFECTCPPGFEGHRCERTCAEGTYGRNCLGTCACKHGADCNPVTGECICAPGWTGPDCNTPDSSGGKFSCSLCINADPDWKCTESDTQCKCAAGWSLPYCVEECARGMYGKNCQQHCGCKRDAVCDAITGECDCPPGYTSQSKCADPCAPGTFGEDCDEKCDCNGHGTCHHVTGACTCTDGFTGEHCKEPPKRVSVFVNELHYDNAGEDAGEAIEIAGPAGLSLAGWTVAVYSGTSSGAVHVKNVMVGKAVIPEMQGGMGVVKVSFPSNTLQNGGSYADGFALIDDTNQVLQFLSYEGSFVASEGPAKGMKSEDIGVQERSGTPRGYSLQLTGVGSSYHDFSWASRPLPNTFGAVNTNQRFTGGAALETLSFVIGAGEYSDRHISTLLSSGEDFTLDVLDRVSTALRGVGVSNDDVSSVYIVQARGAGVSVHVTLQSADLPSSTLIVNKLSELRTLSFGAETLAIQSVTEGDVCLQGTRRNPTTNKCEMAAATTTQHQTTTTTATTTTATSSSSSNMRSTRSTTSSFVPSIETTPTTTAGDFSTTTTSTTSTTHHLHSTASAPPTSATATGPVTSGAEPTETPAHAHHALSRAQRGGVMAAVIIGTIIVVLAIIAYLSKRADGSFCPRRSTRGYARMAAAEYLETDDDDVDVHEHRNRQSLTINNPVWEGPMADDSAGDGSVFEENDDTTNVHDGHDDDSDDDTMLT</sequence>
<dbReference type="Pfam" id="PF00008">
    <property type="entry name" value="EGF"/>
    <property type="match status" value="1"/>
</dbReference>
<accession>F2UPI3</accession>
<dbReference type="CDD" id="cd00062">
    <property type="entry name" value="FN2"/>
    <property type="match status" value="1"/>
</dbReference>
<feature type="disulfide bond" evidence="5">
    <location>
        <begin position="141"/>
        <end position="150"/>
    </location>
</feature>
<dbReference type="GO" id="GO:0005509">
    <property type="term" value="F:calcium ion binding"/>
    <property type="evidence" value="ECO:0007669"/>
    <property type="project" value="InterPro"/>
</dbReference>
<dbReference type="CDD" id="cd00055">
    <property type="entry name" value="EGF_Lam"/>
    <property type="match status" value="1"/>
</dbReference>
<reference evidence="12" key="1">
    <citation type="submission" date="2009-08" db="EMBL/GenBank/DDBJ databases">
        <title>Annotation of Salpingoeca rosetta.</title>
        <authorList>
            <consortium name="The Broad Institute Genome Sequencing Platform"/>
            <person name="Russ C."/>
            <person name="Cuomo C."/>
            <person name="Burger G."/>
            <person name="Gray M.W."/>
            <person name="Holland P.W.H."/>
            <person name="King N."/>
            <person name="Lang F.B.F."/>
            <person name="Roger A.J."/>
            <person name="Ruiz-Trillo I."/>
            <person name="Young S.K."/>
            <person name="Zeng Q."/>
            <person name="Gargeya S."/>
            <person name="Alvarado L."/>
            <person name="Berlin A."/>
            <person name="Chapman S.B."/>
            <person name="Chen Z."/>
            <person name="Freedman E."/>
            <person name="Gellesch M."/>
            <person name="Goldberg J."/>
            <person name="Griggs A."/>
            <person name="Gujja S."/>
            <person name="Heilman E."/>
            <person name="Heiman D."/>
            <person name="Howarth C."/>
            <person name="Mehta T."/>
            <person name="Neiman D."/>
            <person name="Pearson M."/>
            <person name="Roberts A."/>
            <person name="Saif S."/>
            <person name="Shea T."/>
            <person name="Shenoy N."/>
            <person name="Sisk P."/>
            <person name="Stolte C."/>
            <person name="Sykes S."/>
            <person name="White J."/>
            <person name="Yandava C."/>
            <person name="Haas B."/>
            <person name="Nusbaum C."/>
            <person name="Birren B."/>
        </authorList>
    </citation>
    <scope>NUCLEOTIDE SEQUENCE [LARGE SCALE GENOMIC DNA]</scope>
    <source>
        <strain evidence="12">ATCC 50818</strain>
    </source>
</reference>
<feature type="region of interest" description="Disordered" evidence="6">
    <location>
        <begin position="2673"/>
        <end position="2772"/>
    </location>
</feature>
<evidence type="ECO:0000259" key="9">
    <source>
        <dbReference type="PROSITE" id="PS50026"/>
    </source>
</evidence>
<dbReference type="Gene3D" id="2.60.120.200">
    <property type="match status" value="2"/>
</dbReference>
<dbReference type="GeneID" id="16069561"/>
<dbReference type="SUPFAM" id="SSF56436">
    <property type="entry name" value="C-type lectin-like"/>
    <property type="match status" value="1"/>
</dbReference>
<dbReference type="SUPFAM" id="SSF49899">
    <property type="entry name" value="Concanavalin A-like lectins/glucanases"/>
    <property type="match status" value="2"/>
</dbReference>
<dbReference type="RefSeq" id="XP_004989019.1">
    <property type="nucleotide sequence ID" value="XM_004988962.1"/>
</dbReference>
<feature type="domain" description="Fibronectin type-II" evidence="11">
    <location>
        <begin position="2123"/>
        <end position="2175"/>
    </location>
</feature>
<evidence type="ECO:0000256" key="5">
    <source>
        <dbReference type="PROSITE-ProRule" id="PRU00076"/>
    </source>
</evidence>
<feature type="domain" description="Fibronectin type-II" evidence="11">
    <location>
        <begin position="1998"/>
        <end position="2051"/>
    </location>
</feature>
<feature type="compositionally biased region" description="Low complexity" evidence="6">
    <location>
        <begin position="2716"/>
        <end position="2760"/>
    </location>
</feature>
<dbReference type="eggNOG" id="KOG1218">
    <property type="taxonomic scope" value="Eukaryota"/>
</dbReference>
<dbReference type="EMBL" id="GL832986">
    <property type="protein sequence ID" value="EGD79538.1"/>
    <property type="molecule type" value="Genomic_DNA"/>
</dbReference>
<dbReference type="PROSITE" id="PS50026">
    <property type="entry name" value="EGF_3"/>
    <property type="match status" value="4"/>
</dbReference>
<organism evidence="13">
    <name type="scientific">Salpingoeca rosetta (strain ATCC 50818 / BSB-021)</name>
    <dbReference type="NCBI Taxonomy" id="946362"/>
    <lineage>
        <taxon>Eukaryota</taxon>
        <taxon>Choanoflagellata</taxon>
        <taxon>Craspedida</taxon>
        <taxon>Salpingoecidae</taxon>
        <taxon>Salpingoeca</taxon>
    </lineage>
</organism>
<evidence type="ECO:0000256" key="6">
    <source>
        <dbReference type="SAM" id="MobiDB-lite"/>
    </source>
</evidence>
<comment type="caution">
    <text evidence="5">Lacks conserved residue(s) required for the propagation of feature annotation.</text>
</comment>
<dbReference type="InterPro" id="IPR013320">
    <property type="entry name" value="ConA-like_dom_sf"/>
</dbReference>
<dbReference type="Gene3D" id="2.170.300.10">
    <property type="entry name" value="Tie2 ligand-binding domain superfamily"/>
    <property type="match status" value="2"/>
</dbReference>
<dbReference type="SMART" id="SM00180">
    <property type="entry name" value="EGF_Lam"/>
    <property type="match status" value="4"/>
</dbReference>
<dbReference type="PROSITE" id="PS00022">
    <property type="entry name" value="EGF_1"/>
    <property type="match status" value="5"/>
</dbReference>
<evidence type="ECO:0000256" key="2">
    <source>
        <dbReference type="ARBA" id="ARBA00022729"/>
    </source>
</evidence>
<dbReference type="InterPro" id="IPR006558">
    <property type="entry name" value="LamG-like"/>
</dbReference>
<feature type="transmembrane region" description="Helical" evidence="7">
    <location>
        <begin position="2781"/>
        <end position="2801"/>
    </location>
</feature>
<dbReference type="InterPro" id="IPR042635">
    <property type="entry name" value="MEGF10/SREC1/2-like"/>
</dbReference>
<keyword evidence="7" id="KW-1133">Transmembrane helix</keyword>
<evidence type="ECO:0000313" key="13">
    <source>
        <dbReference type="Proteomes" id="UP000007799"/>
    </source>
</evidence>
<keyword evidence="3" id="KW-0677">Repeat</keyword>
<dbReference type="SMART" id="SM00059">
    <property type="entry name" value="FN2"/>
    <property type="match status" value="3"/>
</dbReference>
<dbReference type="InterPro" id="IPR016187">
    <property type="entry name" value="CTDL_fold"/>
</dbReference>
<dbReference type="InParanoid" id="F2UPI3"/>
<evidence type="ECO:0000256" key="7">
    <source>
        <dbReference type="SAM" id="Phobius"/>
    </source>
</evidence>
<feature type="compositionally biased region" description="Acidic residues" evidence="6">
    <location>
        <begin position="2880"/>
        <end position="2890"/>
    </location>
</feature>
<feature type="chain" id="PRO_5003287788" evidence="8">
    <location>
        <begin position="39"/>
        <end position="2890"/>
    </location>
</feature>
<protein>
    <submittedName>
        <fullName evidence="12">Megf11</fullName>
    </submittedName>
</protein>
<dbReference type="OrthoDB" id="18487at2759"/>
<feature type="region of interest" description="Disordered" evidence="6">
    <location>
        <begin position="2844"/>
        <end position="2890"/>
    </location>
</feature>
<dbReference type="Pfam" id="PF13385">
    <property type="entry name" value="Laminin_G_3"/>
    <property type="match status" value="2"/>
</dbReference>
<dbReference type="InterPro" id="IPR000922">
    <property type="entry name" value="Lectin_gal-bd_dom"/>
</dbReference>
<keyword evidence="4 5" id="KW-1015">Disulfide bond</keyword>
<dbReference type="Gene3D" id="2.10.10.10">
    <property type="entry name" value="Fibronectin, type II, collagen-binding"/>
    <property type="match status" value="2"/>
</dbReference>
<dbReference type="CDD" id="cd00054">
    <property type="entry name" value="EGF_CA"/>
    <property type="match status" value="1"/>
</dbReference>
<evidence type="ECO:0000259" key="11">
    <source>
        <dbReference type="PROSITE" id="PS51092"/>
    </source>
</evidence>
<feature type="region of interest" description="Disordered" evidence="6">
    <location>
        <begin position="213"/>
        <end position="232"/>
    </location>
</feature>
<dbReference type="SUPFAM" id="SSF57440">
    <property type="entry name" value="Kringle-like"/>
    <property type="match status" value="3"/>
</dbReference>
<keyword evidence="13" id="KW-1185">Reference proteome</keyword>
<dbReference type="CDD" id="cd00037">
    <property type="entry name" value="CLECT"/>
    <property type="match status" value="1"/>
</dbReference>
<dbReference type="InterPro" id="IPR001881">
    <property type="entry name" value="EGF-like_Ca-bd_dom"/>
</dbReference>
<dbReference type="PRINTS" id="PR00011">
    <property type="entry name" value="EGFLAMININ"/>
</dbReference>